<dbReference type="GO" id="GO:0005737">
    <property type="term" value="C:cytoplasm"/>
    <property type="evidence" value="ECO:0007669"/>
    <property type="project" value="TreeGrafter"/>
</dbReference>
<protein>
    <submittedName>
        <fullName evidence="3">Histidine phosphatase family protein</fullName>
    </submittedName>
</protein>
<feature type="binding site" evidence="2">
    <location>
        <position position="59"/>
    </location>
    <ligand>
        <name>substrate</name>
    </ligand>
</feature>
<reference evidence="3" key="1">
    <citation type="journal article" date="2021" name="PeerJ">
        <title>Extensive microbial diversity within the chicken gut microbiome revealed by metagenomics and culture.</title>
        <authorList>
            <person name="Gilroy R."/>
            <person name="Ravi A."/>
            <person name="Getino M."/>
            <person name="Pursley I."/>
            <person name="Horton D.L."/>
            <person name="Alikhan N.F."/>
            <person name="Baker D."/>
            <person name="Gharbi K."/>
            <person name="Hall N."/>
            <person name="Watson M."/>
            <person name="Adriaenssens E.M."/>
            <person name="Foster-Nyarko E."/>
            <person name="Jarju S."/>
            <person name="Secka A."/>
            <person name="Antonio M."/>
            <person name="Oren A."/>
            <person name="Chaudhuri R.R."/>
            <person name="La Ragione R."/>
            <person name="Hildebrand F."/>
            <person name="Pallen M.J."/>
        </authorList>
    </citation>
    <scope>NUCLEOTIDE SEQUENCE</scope>
    <source>
        <strain evidence="3">ChiHejej3B27-2180</strain>
    </source>
</reference>
<evidence type="ECO:0000256" key="1">
    <source>
        <dbReference type="PIRSR" id="PIRSR613078-1"/>
    </source>
</evidence>
<sequence length="219" mass="24974">MTLFYFVRHGKTEWNKESRYQGAHGDSPLLPESYHEIKLLAKHLSKVNFAHAYASPLPRALTTALCLLDQLRQTVPLTVDSRLREFNLGKMEGRRFDEVKARWPQVVDSFHFHADKFDNRLIDSESFSEVIDRFRSAIEEYAQAYPGDQNVLVVSHGAALNAGINGLLRVPLEHLKDRGGLSNTSTTVLKTADGKHFQLVKWNETDYLHKTKIDPTDTI</sequence>
<feature type="active site" description="Tele-phosphohistidine intermediate" evidence="1">
    <location>
        <position position="9"/>
    </location>
</feature>
<feature type="binding site" evidence="2">
    <location>
        <begin position="8"/>
        <end position="15"/>
    </location>
    <ligand>
        <name>substrate</name>
    </ligand>
</feature>
<dbReference type="PANTHER" id="PTHR48100:SF1">
    <property type="entry name" value="HISTIDINE PHOSPHATASE FAMILY PROTEIN-RELATED"/>
    <property type="match status" value="1"/>
</dbReference>
<dbReference type="InterPro" id="IPR029033">
    <property type="entry name" value="His_PPase_superfam"/>
</dbReference>
<dbReference type="PANTHER" id="PTHR48100">
    <property type="entry name" value="BROAD-SPECIFICITY PHOSPHATASE YOR283W-RELATED"/>
    <property type="match status" value="1"/>
</dbReference>
<dbReference type="Gene3D" id="3.40.50.1240">
    <property type="entry name" value="Phosphoglycerate mutase-like"/>
    <property type="match status" value="1"/>
</dbReference>
<name>A0A9D1QQG9_9LACO</name>
<evidence type="ECO:0000313" key="4">
    <source>
        <dbReference type="Proteomes" id="UP000886878"/>
    </source>
</evidence>
<evidence type="ECO:0000313" key="3">
    <source>
        <dbReference type="EMBL" id="HIW70221.1"/>
    </source>
</evidence>
<dbReference type="InterPro" id="IPR013078">
    <property type="entry name" value="His_Pase_superF_clade-1"/>
</dbReference>
<accession>A0A9D1QQG9</accession>
<comment type="caution">
    <text evidence="3">The sequence shown here is derived from an EMBL/GenBank/DDBJ whole genome shotgun (WGS) entry which is preliminary data.</text>
</comment>
<dbReference type="AlphaFoldDB" id="A0A9D1QQG9"/>
<dbReference type="EMBL" id="DXGK01000042">
    <property type="protein sequence ID" value="HIW70221.1"/>
    <property type="molecule type" value="Genomic_DNA"/>
</dbReference>
<proteinExistence type="predicted"/>
<organism evidence="3 4">
    <name type="scientific">Candidatus Limosilactobacillus merdipullorum</name>
    <dbReference type="NCBI Taxonomy" id="2838653"/>
    <lineage>
        <taxon>Bacteria</taxon>
        <taxon>Bacillati</taxon>
        <taxon>Bacillota</taxon>
        <taxon>Bacilli</taxon>
        <taxon>Lactobacillales</taxon>
        <taxon>Lactobacillaceae</taxon>
        <taxon>Limosilactobacillus</taxon>
    </lineage>
</organism>
<dbReference type="Pfam" id="PF00300">
    <property type="entry name" value="His_Phos_1"/>
    <property type="match status" value="1"/>
</dbReference>
<feature type="active site" description="Proton donor/acceptor" evidence="1">
    <location>
        <position position="85"/>
    </location>
</feature>
<dbReference type="SUPFAM" id="SSF53254">
    <property type="entry name" value="Phosphoglycerate mutase-like"/>
    <property type="match status" value="1"/>
</dbReference>
<dbReference type="InterPro" id="IPR050275">
    <property type="entry name" value="PGM_Phosphatase"/>
</dbReference>
<reference evidence="3" key="2">
    <citation type="submission" date="2021-04" db="EMBL/GenBank/DDBJ databases">
        <authorList>
            <person name="Gilroy R."/>
        </authorList>
    </citation>
    <scope>NUCLEOTIDE SEQUENCE</scope>
    <source>
        <strain evidence="3">ChiHejej3B27-2180</strain>
    </source>
</reference>
<dbReference type="SMART" id="SM00855">
    <property type="entry name" value="PGAM"/>
    <property type="match status" value="1"/>
</dbReference>
<gene>
    <name evidence="3" type="ORF">H9876_02400</name>
</gene>
<dbReference type="Proteomes" id="UP000886878">
    <property type="component" value="Unassembled WGS sequence"/>
</dbReference>
<dbReference type="GO" id="GO:0016791">
    <property type="term" value="F:phosphatase activity"/>
    <property type="evidence" value="ECO:0007669"/>
    <property type="project" value="TreeGrafter"/>
</dbReference>
<evidence type="ECO:0000256" key="2">
    <source>
        <dbReference type="PIRSR" id="PIRSR613078-2"/>
    </source>
</evidence>
<dbReference type="CDD" id="cd07067">
    <property type="entry name" value="HP_PGM_like"/>
    <property type="match status" value="1"/>
</dbReference>